<protein>
    <submittedName>
        <fullName evidence="2">GNAT family acetyltransferase</fullName>
    </submittedName>
</protein>
<feature type="domain" description="N-acetyltransferase" evidence="1">
    <location>
        <begin position="1"/>
        <end position="165"/>
    </location>
</feature>
<keyword evidence="3" id="KW-1185">Reference proteome</keyword>
<evidence type="ECO:0000259" key="1">
    <source>
        <dbReference type="PROSITE" id="PS51186"/>
    </source>
</evidence>
<dbReference type="GO" id="GO:0016747">
    <property type="term" value="F:acyltransferase activity, transferring groups other than amino-acyl groups"/>
    <property type="evidence" value="ECO:0007669"/>
    <property type="project" value="InterPro"/>
</dbReference>
<sequence>MRIRRAKMADAASIAKVHVDGWRTTYKDIVPPKFLKKMTYDKKKRLWESVLLEGCVFVAENEEGQIIGFATGGVERSGAYEEFQGELSTLYIAEAYQSRGLGKCLVKTIIEEIEMLGISTMVVSVLEENTSKHFYEALGGQMIDTVEVEIGGKKLKELVYGWKDISSIYEKIELS</sequence>
<gene>
    <name evidence="2" type="ORF">CD32_12295</name>
</gene>
<name>A0A0A3INH1_9BACI</name>
<comment type="caution">
    <text evidence="2">The sequence shown here is derived from an EMBL/GenBank/DDBJ whole genome shotgun (WGS) entry which is preliminary data.</text>
</comment>
<dbReference type="InterPro" id="IPR016181">
    <property type="entry name" value="Acyl_CoA_acyltransferase"/>
</dbReference>
<dbReference type="SUPFAM" id="SSF55729">
    <property type="entry name" value="Acyl-CoA N-acyltransferases (Nat)"/>
    <property type="match status" value="1"/>
</dbReference>
<dbReference type="Pfam" id="PF00583">
    <property type="entry name" value="Acetyltransf_1"/>
    <property type="match status" value="1"/>
</dbReference>
<keyword evidence="2" id="KW-0808">Transferase</keyword>
<dbReference type="EMBL" id="JPVP01000056">
    <property type="protein sequence ID" value="KGR84368.1"/>
    <property type="molecule type" value="Genomic_DNA"/>
</dbReference>
<reference evidence="2 3" key="1">
    <citation type="submission" date="2014-02" db="EMBL/GenBank/DDBJ databases">
        <title>Draft genome sequence of Lysinibacillus odysseyi NBRC 100172.</title>
        <authorList>
            <person name="Zhang F."/>
            <person name="Wang G."/>
            <person name="Zhang L."/>
        </authorList>
    </citation>
    <scope>NUCLEOTIDE SEQUENCE [LARGE SCALE GENOMIC DNA]</scope>
    <source>
        <strain evidence="2 3">NBRC 100172</strain>
    </source>
</reference>
<dbReference type="AlphaFoldDB" id="A0A0A3INH1"/>
<dbReference type="InterPro" id="IPR000182">
    <property type="entry name" value="GNAT_dom"/>
</dbReference>
<dbReference type="Proteomes" id="UP000030437">
    <property type="component" value="Unassembled WGS sequence"/>
</dbReference>
<accession>A0A0A3INH1</accession>
<evidence type="ECO:0000313" key="2">
    <source>
        <dbReference type="EMBL" id="KGR84368.1"/>
    </source>
</evidence>
<dbReference type="eggNOG" id="COG1247">
    <property type="taxonomic scope" value="Bacteria"/>
</dbReference>
<dbReference type="STRING" id="1220589.CD32_12295"/>
<dbReference type="InterPro" id="IPR050276">
    <property type="entry name" value="MshD_Acetyltransferase"/>
</dbReference>
<evidence type="ECO:0000313" key="3">
    <source>
        <dbReference type="Proteomes" id="UP000030437"/>
    </source>
</evidence>
<organism evidence="2 3">
    <name type="scientific">Lysinibacillus odysseyi 34hs-1 = NBRC 100172</name>
    <dbReference type="NCBI Taxonomy" id="1220589"/>
    <lineage>
        <taxon>Bacteria</taxon>
        <taxon>Bacillati</taxon>
        <taxon>Bacillota</taxon>
        <taxon>Bacilli</taxon>
        <taxon>Bacillales</taxon>
        <taxon>Bacillaceae</taxon>
        <taxon>Lysinibacillus</taxon>
    </lineage>
</organism>
<dbReference type="PROSITE" id="PS51186">
    <property type="entry name" value="GNAT"/>
    <property type="match status" value="1"/>
</dbReference>
<proteinExistence type="predicted"/>
<dbReference type="OrthoDB" id="5292888at2"/>
<dbReference type="CDD" id="cd04301">
    <property type="entry name" value="NAT_SF"/>
    <property type="match status" value="1"/>
</dbReference>
<dbReference type="Gene3D" id="3.40.630.30">
    <property type="match status" value="1"/>
</dbReference>
<dbReference type="PANTHER" id="PTHR43617:SF30">
    <property type="entry name" value="HISTONE ACETYLTRANSFERASE"/>
    <property type="match status" value="1"/>
</dbReference>
<dbReference type="RefSeq" id="WP_036154994.1">
    <property type="nucleotide sequence ID" value="NZ_AVCX01000005.1"/>
</dbReference>
<dbReference type="PANTHER" id="PTHR43617">
    <property type="entry name" value="L-AMINO ACID N-ACETYLTRANSFERASE"/>
    <property type="match status" value="1"/>
</dbReference>